<dbReference type="InterPro" id="IPR000064">
    <property type="entry name" value="NLP_P60_dom"/>
</dbReference>
<name>A0ABN3GJZ5_9ACTN</name>
<comment type="similarity">
    <text evidence="1">Belongs to the peptidase C40 family.</text>
</comment>
<dbReference type="EMBL" id="BAAARV010000033">
    <property type="protein sequence ID" value="GAA2353217.1"/>
    <property type="molecule type" value="Genomic_DNA"/>
</dbReference>
<dbReference type="Gene3D" id="3.90.1720.10">
    <property type="entry name" value="endopeptidase domain like (from Nostoc punctiforme)"/>
    <property type="match status" value="1"/>
</dbReference>
<evidence type="ECO:0000313" key="7">
    <source>
        <dbReference type="EMBL" id="GAA2353217.1"/>
    </source>
</evidence>
<protein>
    <recommendedName>
        <fullName evidence="6">NlpC/P60 domain-containing protein</fullName>
    </recommendedName>
</protein>
<evidence type="ECO:0000259" key="6">
    <source>
        <dbReference type="PROSITE" id="PS51935"/>
    </source>
</evidence>
<feature type="region of interest" description="Disordered" evidence="5">
    <location>
        <begin position="96"/>
        <end position="163"/>
    </location>
</feature>
<feature type="domain" description="NlpC/P60" evidence="6">
    <location>
        <begin position="167"/>
        <end position="279"/>
    </location>
</feature>
<feature type="region of interest" description="Disordered" evidence="5">
    <location>
        <begin position="1"/>
        <end position="23"/>
    </location>
</feature>
<keyword evidence="8" id="KW-1185">Reference proteome</keyword>
<evidence type="ECO:0000256" key="4">
    <source>
        <dbReference type="ARBA" id="ARBA00022807"/>
    </source>
</evidence>
<sequence length="279" mass="28632">MPPPAVRGGRGAQVCPGPNGEPRLSTYALRRTRFRQHLTTAATACTILCTVLGGALISGHTRAAEPAPAPRAAAPAPALTLALPDRLAELTGVERAIPAPPAPPAAPAPPVTESAVTSGRDGGVARASRSATRGERAARPPKAPSTKRRPPVTRQRRPAAQAPLAAAYADGDVVGFALTQVGKDYSFGSSGPDAYDCSGLVSAAYHLMGISLPHSTGGLAHLGRPVGRDELRPGDLIFPTSGHVGIYIGNGRMVHASTERGGVKISGIYAFSFARRIIG</sequence>
<evidence type="ECO:0000256" key="1">
    <source>
        <dbReference type="ARBA" id="ARBA00007074"/>
    </source>
</evidence>
<accession>A0ABN3GJZ5</accession>
<reference evidence="7 8" key="1">
    <citation type="journal article" date="2019" name="Int. J. Syst. Evol. Microbiol.">
        <title>The Global Catalogue of Microorganisms (GCM) 10K type strain sequencing project: providing services to taxonomists for standard genome sequencing and annotation.</title>
        <authorList>
            <consortium name="The Broad Institute Genomics Platform"/>
            <consortium name="The Broad Institute Genome Sequencing Center for Infectious Disease"/>
            <person name="Wu L."/>
            <person name="Ma J."/>
        </authorList>
    </citation>
    <scope>NUCLEOTIDE SEQUENCE [LARGE SCALE GENOMIC DNA]</scope>
    <source>
        <strain evidence="7 8">JCM 3272</strain>
    </source>
</reference>
<keyword evidence="2" id="KW-0645">Protease</keyword>
<evidence type="ECO:0000313" key="8">
    <source>
        <dbReference type="Proteomes" id="UP001501444"/>
    </source>
</evidence>
<proteinExistence type="inferred from homology"/>
<evidence type="ECO:0000256" key="3">
    <source>
        <dbReference type="ARBA" id="ARBA00022801"/>
    </source>
</evidence>
<dbReference type="Proteomes" id="UP001501444">
    <property type="component" value="Unassembled WGS sequence"/>
</dbReference>
<comment type="caution">
    <text evidence="7">The sequence shown here is derived from an EMBL/GenBank/DDBJ whole genome shotgun (WGS) entry which is preliminary data.</text>
</comment>
<dbReference type="PROSITE" id="PS51935">
    <property type="entry name" value="NLPC_P60"/>
    <property type="match status" value="1"/>
</dbReference>
<keyword evidence="4" id="KW-0788">Thiol protease</keyword>
<feature type="compositionally biased region" description="Basic residues" evidence="5">
    <location>
        <begin position="145"/>
        <end position="157"/>
    </location>
</feature>
<organism evidence="7 8">
    <name type="scientific">Dactylosporangium salmoneum</name>
    <dbReference type="NCBI Taxonomy" id="53361"/>
    <lineage>
        <taxon>Bacteria</taxon>
        <taxon>Bacillati</taxon>
        <taxon>Actinomycetota</taxon>
        <taxon>Actinomycetes</taxon>
        <taxon>Micromonosporales</taxon>
        <taxon>Micromonosporaceae</taxon>
        <taxon>Dactylosporangium</taxon>
    </lineage>
</organism>
<dbReference type="SUPFAM" id="SSF54001">
    <property type="entry name" value="Cysteine proteinases"/>
    <property type="match status" value="1"/>
</dbReference>
<dbReference type="PANTHER" id="PTHR47053">
    <property type="entry name" value="MUREIN DD-ENDOPEPTIDASE MEPH-RELATED"/>
    <property type="match status" value="1"/>
</dbReference>
<dbReference type="Pfam" id="PF00877">
    <property type="entry name" value="NLPC_P60"/>
    <property type="match status" value="1"/>
</dbReference>
<gene>
    <name evidence="7" type="ORF">GCM10010170_044450</name>
</gene>
<evidence type="ECO:0000256" key="5">
    <source>
        <dbReference type="SAM" id="MobiDB-lite"/>
    </source>
</evidence>
<feature type="compositionally biased region" description="Pro residues" evidence="5">
    <location>
        <begin position="98"/>
        <end position="110"/>
    </location>
</feature>
<dbReference type="PANTHER" id="PTHR47053:SF1">
    <property type="entry name" value="MUREIN DD-ENDOPEPTIDASE MEPH-RELATED"/>
    <property type="match status" value="1"/>
</dbReference>
<dbReference type="InterPro" id="IPR038765">
    <property type="entry name" value="Papain-like_cys_pep_sf"/>
</dbReference>
<dbReference type="InterPro" id="IPR051202">
    <property type="entry name" value="Peptidase_C40"/>
</dbReference>
<keyword evidence="3" id="KW-0378">Hydrolase</keyword>
<evidence type="ECO:0000256" key="2">
    <source>
        <dbReference type="ARBA" id="ARBA00022670"/>
    </source>
</evidence>